<dbReference type="GeneID" id="78008255"/>
<feature type="compositionally biased region" description="Basic and acidic residues" evidence="6">
    <location>
        <begin position="355"/>
        <end position="365"/>
    </location>
</feature>
<feature type="transmembrane region" description="Helical" evidence="7">
    <location>
        <begin position="60"/>
        <end position="81"/>
    </location>
</feature>
<sequence>MKKGIVMEQQNEYMIVMTSDGKFHRAEKVDHVDIGMEIQFRTISEREVLHRWTQVLRNNYTRAAVVAIIFLLMVFPVFSWYGSNQAFAYMNIDINPSVELELNDQMKVIDIIPQNEEAEKIVSSLEDWKKKDASEVTFELIELSQEKGYVNDANQVLIGISYLKEQENQKYAEEIETFLMNKAANISVATFLVPKDLRREAIAQKASVNEMVADRIKSEEKDQTGESELPVHVEDDDREIIQSFYKEESSEEKQKEVLDSEEKPTAPPAVNVKPENQSAKNRQPEQEGQKGKSQAPGQQKEKQKSEHEEKHIEKKDNENKHIEKKDHKNKHKENEDKKTNSKHQEKPKKPSPKPNKKEKGQEKGKGNGSKHNHKKDERERGGSKGKEKPPQGNGNSSNGKHS</sequence>
<dbReference type="PROSITE" id="PS51849">
    <property type="entry name" value="RSGI_N"/>
    <property type="match status" value="1"/>
</dbReference>
<reference evidence="9 10" key="1">
    <citation type="submission" date="2019-11" db="EMBL/GenBank/DDBJ databases">
        <title>Genome sequences of 17 halophilic strains isolated from different environments.</title>
        <authorList>
            <person name="Furrow R.E."/>
        </authorList>
    </citation>
    <scope>NUCLEOTIDE SEQUENCE [LARGE SCALE GENOMIC DNA]</scope>
    <source>
        <strain evidence="9 10">SL-4</strain>
    </source>
</reference>
<evidence type="ECO:0000256" key="4">
    <source>
        <dbReference type="ARBA" id="ARBA00022989"/>
    </source>
</evidence>
<evidence type="ECO:0000313" key="10">
    <source>
        <dbReference type="Proteomes" id="UP000450457"/>
    </source>
</evidence>
<dbReference type="GO" id="GO:0005886">
    <property type="term" value="C:plasma membrane"/>
    <property type="evidence" value="ECO:0007669"/>
    <property type="project" value="UniProtKB-SubCell"/>
</dbReference>
<comment type="subcellular location">
    <subcellularLocation>
        <location evidence="1">Cell membrane</location>
        <topology evidence="1">Single-pass membrane protein</topology>
    </subcellularLocation>
</comment>
<evidence type="ECO:0000256" key="6">
    <source>
        <dbReference type="SAM" id="MobiDB-lite"/>
    </source>
</evidence>
<dbReference type="OrthoDB" id="9800626at2"/>
<feature type="compositionally biased region" description="Basic and acidic residues" evidence="6">
    <location>
        <begin position="299"/>
        <end position="348"/>
    </location>
</feature>
<feature type="domain" description="RsgI N-terminal anti-sigma" evidence="8">
    <location>
        <begin position="2"/>
        <end position="49"/>
    </location>
</feature>
<dbReference type="InterPro" id="IPR055431">
    <property type="entry name" value="RsgI_M"/>
</dbReference>
<keyword evidence="5 7" id="KW-0472">Membrane</keyword>
<evidence type="ECO:0000313" key="9">
    <source>
        <dbReference type="EMBL" id="MYL72107.1"/>
    </source>
</evidence>
<feature type="compositionally biased region" description="Basic and acidic residues" evidence="6">
    <location>
        <begin position="214"/>
        <end position="235"/>
    </location>
</feature>
<dbReference type="Pfam" id="PF23750">
    <property type="entry name" value="RsgI_M"/>
    <property type="match status" value="1"/>
</dbReference>
<keyword evidence="2" id="KW-1003">Cell membrane</keyword>
<evidence type="ECO:0000259" key="8">
    <source>
        <dbReference type="PROSITE" id="PS51849"/>
    </source>
</evidence>
<protein>
    <submittedName>
        <fullName evidence="9">Anti-sigma factor domain-containing protein</fullName>
    </submittedName>
</protein>
<dbReference type="InterPro" id="IPR024449">
    <property type="entry name" value="Anti-sigma_RsgI_N"/>
</dbReference>
<feature type="compositionally biased region" description="Basic and acidic residues" evidence="6">
    <location>
        <begin position="245"/>
        <end position="264"/>
    </location>
</feature>
<dbReference type="Pfam" id="PF12791">
    <property type="entry name" value="RsgI_N"/>
    <property type="match status" value="1"/>
</dbReference>
<feature type="region of interest" description="Disordered" evidence="6">
    <location>
        <begin position="214"/>
        <end position="402"/>
    </location>
</feature>
<evidence type="ECO:0000256" key="3">
    <source>
        <dbReference type="ARBA" id="ARBA00022692"/>
    </source>
</evidence>
<accession>A0A845FF00</accession>
<evidence type="ECO:0000256" key="7">
    <source>
        <dbReference type="SAM" id="Phobius"/>
    </source>
</evidence>
<name>A0A845FF00_9BACI</name>
<dbReference type="EMBL" id="WMFA01000006">
    <property type="protein sequence ID" value="MYL72107.1"/>
    <property type="molecule type" value="Genomic_DNA"/>
</dbReference>
<evidence type="ECO:0000256" key="1">
    <source>
        <dbReference type="ARBA" id="ARBA00004162"/>
    </source>
</evidence>
<proteinExistence type="predicted"/>
<feature type="compositionally biased region" description="Polar residues" evidence="6">
    <location>
        <begin position="392"/>
        <end position="402"/>
    </location>
</feature>
<organism evidence="9 10">
    <name type="scientific">Halobacillus litoralis</name>
    <dbReference type="NCBI Taxonomy" id="45668"/>
    <lineage>
        <taxon>Bacteria</taxon>
        <taxon>Bacillati</taxon>
        <taxon>Bacillota</taxon>
        <taxon>Bacilli</taxon>
        <taxon>Bacillales</taxon>
        <taxon>Bacillaceae</taxon>
        <taxon>Halobacillus</taxon>
    </lineage>
</organism>
<feature type="compositionally biased region" description="Basic and acidic residues" evidence="6">
    <location>
        <begin position="374"/>
        <end position="389"/>
    </location>
</feature>
<comment type="caution">
    <text evidence="9">The sequence shown here is derived from an EMBL/GenBank/DDBJ whole genome shotgun (WGS) entry which is preliminary data.</text>
</comment>
<keyword evidence="4 7" id="KW-1133">Transmembrane helix</keyword>
<keyword evidence="3 7" id="KW-0812">Transmembrane</keyword>
<dbReference type="RefSeq" id="WP_160915327.1">
    <property type="nucleotide sequence ID" value="NZ_WMFA01000006.1"/>
</dbReference>
<evidence type="ECO:0000256" key="5">
    <source>
        <dbReference type="ARBA" id="ARBA00023136"/>
    </source>
</evidence>
<gene>
    <name evidence="9" type="ORF">GLW00_14685</name>
</gene>
<evidence type="ECO:0000256" key="2">
    <source>
        <dbReference type="ARBA" id="ARBA00022475"/>
    </source>
</evidence>
<dbReference type="Proteomes" id="UP000450457">
    <property type="component" value="Unassembled WGS sequence"/>
</dbReference>
<dbReference type="AlphaFoldDB" id="A0A845FF00"/>